<dbReference type="Gene3D" id="3.40.50.450">
    <property type="match status" value="1"/>
</dbReference>
<accession>A0AAU9CAW2</accession>
<name>A0AAU9CAW2_9BACT</name>
<dbReference type="PIRSF" id="PIRSF036482">
    <property type="entry name" value="PPi_PFK_TM0289"/>
    <property type="match status" value="1"/>
</dbReference>
<protein>
    <submittedName>
        <fullName evidence="12">Pyrophosphate--fructose 6-phosphate 1-phosphotransferase</fullName>
    </submittedName>
</protein>
<organism evidence="12 13">
    <name type="scientific">Fulvitalea axinellae</name>
    <dbReference type="NCBI Taxonomy" id="1182444"/>
    <lineage>
        <taxon>Bacteria</taxon>
        <taxon>Pseudomonadati</taxon>
        <taxon>Bacteroidota</taxon>
        <taxon>Cytophagia</taxon>
        <taxon>Cytophagales</taxon>
        <taxon>Persicobacteraceae</taxon>
        <taxon>Fulvitalea</taxon>
    </lineage>
</organism>
<keyword evidence="6" id="KW-0418">Kinase</keyword>
<dbReference type="GO" id="GO:0006002">
    <property type="term" value="P:fructose 6-phosphate metabolic process"/>
    <property type="evidence" value="ECO:0007669"/>
    <property type="project" value="InterPro"/>
</dbReference>
<evidence type="ECO:0000256" key="3">
    <source>
        <dbReference type="ARBA" id="ARBA00022490"/>
    </source>
</evidence>
<evidence type="ECO:0000256" key="2">
    <source>
        <dbReference type="ARBA" id="ARBA00003138"/>
    </source>
</evidence>
<dbReference type="EMBL" id="AP025314">
    <property type="protein sequence ID" value="BDD09224.1"/>
    <property type="molecule type" value="Genomic_DNA"/>
</dbReference>
<dbReference type="GO" id="GO:0003872">
    <property type="term" value="F:6-phosphofructokinase activity"/>
    <property type="evidence" value="ECO:0007669"/>
    <property type="project" value="InterPro"/>
</dbReference>
<dbReference type="GO" id="GO:0009749">
    <property type="term" value="P:response to glucose"/>
    <property type="evidence" value="ECO:0007669"/>
    <property type="project" value="TreeGrafter"/>
</dbReference>
<dbReference type="Proteomes" id="UP001348817">
    <property type="component" value="Chromosome"/>
</dbReference>
<keyword evidence="13" id="KW-1185">Reference proteome</keyword>
<evidence type="ECO:0000256" key="5">
    <source>
        <dbReference type="ARBA" id="ARBA00022723"/>
    </source>
</evidence>
<dbReference type="PRINTS" id="PR00476">
    <property type="entry name" value="PHFRCTKINASE"/>
</dbReference>
<dbReference type="InterPro" id="IPR022953">
    <property type="entry name" value="ATP_PFK"/>
</dbReference>
<proteinExistence type="inferred from homology"/>
<feature type="domain" description="Phosphofructokinase" evidence="11">
    <location>
        <begin position="5"/>
        <end position="319"/>
    </location>
</feature>
<sequence length="405" mass="45259">MKRSVAILCGGGPAPGINTVISTITKFFVQQDYRVLGVQYGYKTIFTENPEFIELDFKFADLILNRGGSALPMSRYKPEDSEFDSRFFIDNNVELLVTIGGDDTASTANRISKYLLNNGLDVANIHVPKTIDNDLPLPEGIPTFGYQTALHEGVQIALTAYEDARTSHNWFVLSAMGREAGHLALGIGKAAHFPMIIVPEMFENSPVTLDKITRLVVSSMLKRTLLGINYGAAIVSEGVFHFLKDEEIANSGINFTYDDHGHPELFSVSKAHIFKTLVQKECDRIGLNINSRPVELGFELRCTHPIGYDLTMCTLLGLGVGELFKQGRTGCMVSVDIQGNIRPLYLRDVADKDGKVQPRLVNIQSEMVRNVFKHNMQYITEKDYEYAKELVPNPEHYDFKKILAE</sequence>
<keyword evidence="3" id="KW-0963">Cytoplasm</keyword>
<evidence type="ECO:0000256" key="6">
    <source>
        <dbReference type="ARBA" id="ARBA00022777"/>
    </source>
</evidence>
<dbReference type="KEGG" id="fax:FUAX_16560"/>
<evidence type="ECO:0000256" key="9">
    <source>
        <dbReference type="ARBA" id="ARBA00038478"/>
    </source>
</evidence>
<evidence type="ECO:0000313" key="13">
    <source>
        <dbReference type="Proteomes" id="UP001348817"/>
    </source>
</evidence>
<dbReference type="PANTHER" id="PTHR43650">
    <property type="entry name" value="PYROPHOSPHATE--FRUCTOSE 6-PHOSPHATE 1-PHOSPHOTRANSFERASE"/>
    <property type="match status" value="1"/>
</dbReference>
<reference evidence="12 13" key="1">
    <citation type="submission" date="2021-12" db="EMBL/GenBank/DDBJ databases">
        <title>Genome sequencing of bacteria with rrn-lacking chromosome and rrn-plasmid.</title>
        <authorList>
            <person name="Anda M."/>
            <person name="Iwasaki W."/>
        </authorList>
    </citation>
    <scope>NUCLEOTIDE SEQUENCE [LARGE SCALE GENOMIC DNA]</scope>
    <source>
        <strain evidence="12 13">DSM 100852</strain>
    </source>
</reference>
<dbReference type="PANTHER" id="PTHR43650:SF1">
    <property type="entry name" value="PYROPHOSPHATE--FRUCTOSE 6-PHOSPHATE 1-PHOSPHOTRANSFERASE SUBUNIT BETA 2"/>
    <property type="match status" value="1"/>
</dbReference>
<dbReference type="SUPFAM" id="SSF53784">
    <property type="entry name" value="Phosphofructokinase"/>
    <property type="match status" value="1"/>
</dbReference>
<evidence type="ECO:0000256" key="4">
    <source>
        <dbReference type="ARBA" id="ARBA00022679"/>
    </source>
</evidence>
<keyword evidence="4" id="KW-0808">Transferase</keyword>
<gene>
    <name evidence="12" type="primary">pfp</name>
    <name evidence="12" type="ORF">FUAX_16560</name>
</gene>
<dbReference type="Pfam" id="PF00365">
    <property type="entry name" value="PFK"/>
    <property type="match status" value="1"/>
</dbReference>
<evidence type="ECO:0000256" key="7">
    <source>
        <dbReference type="ARBA" id="ARBA00022842"/>
    </source>
</evidence>
<dbReference type="GO" id="GO:0047334">
    <property type="term" value="F:diphosphate-fructose-6-phosphate 1-phosphotransferase activity"/>
    <property type="evidence" value="ECO:0007669"/>
    <property type="project" value="UniProtKB-EC"/>
</dbReference>
<keyword evidence="8" id="KW-0324">Glycolysis</keyword>
<dbReference type="InterPro" id="IPR035966">
    <property type="entry name" value="PKF_sf"/>
</dbReference>
<keyword evidence="7" id="KW-0460">Magnesium</keyword>
<comment type="function">
    <text evidence="2">Catalyzes the phosphorylation of D-fructose 6-phosphate, the first committing step of glycolysis. Uses inorganic phosphate (PPi) as phosphoryl donor instead of ATP like common ATP-dependent phosphofructokinases (ATP-PFKs), which renders the reaction reversible, and can thus function both in glycolysis and gluconeogenesis. Consistently, PPi-PFK can replace the enzymes of both the forward (ATP-PFK) and reverse (fructose-bisphosphatase (FBPase)) reactions.</text>
</comment>
<dbReference type="Gene3D" id="3.40.50.460">
    <property type="entry name" value="Phosphofructokinase domain"/>
    <property type="match status" value="1"/>
</dbReference>
<dbReference type="InterPro" id="IPR000023">
    <property type="entry name" value="Phosphofructokinase_dom"/>
</dbReference>
<dbReference type="InterPro" id="IPR011403">
    <property type="entry name" value="PPi-PFK_TM0289"/>
</dbReference>
<comment type="cofactor">
    <cofactor evidence="1">
        <name>Mg(2+)</name>
        <dbReference type="ChEBI" id="CHEBI:18420"/>
    </cofactor>
</comment>
<evidence type="ECO:0000256" key="10">
    <source>
        <dbReference type="ARBA" id="ARBA00048072"/>
    </source>
</evidence>
<dbReference type="GO" id="GO:0005829">
    <property type="term" value="C:cytosol"/>
    <property type="evidence" value="ECO:0007669"/>
    <property type="project" value="TreeGrafter"/>
</dbReference>
<keyword evidence="5" id="KW-0479">Metal-binding</keyword>
<evidence type="ECO:0000256" key="8">
    <source>
        <dbReference type="ARBA" id="ARBA00023152"/>
    </source>
</evidence>
<evidence type="ECO:0000313" key="12">
    <source>
        <dbReference type="EMBL" id="BDD09224.1"/>
    </source>
</evidence>
<comment type="similarity">
    <text evidence="9">Belongs to the phosphofructokinase type A (PFKA) family.</text>
</comment>
<dbReference type="GO" id="GO:0046872">
    <property type="term" value="F:metal ion binding"/>
    <property type="evidence" value="ECO:0007669"/>
    <property type="project" value="UniProtKB-KW"/>
</dbReference>
<evidence type="ECO:0000259" key="11">
    <source>
        <dbReference type="Pfam" id="PF00365"/>
    </source>
</evidence>
<dbReference type="AlphaFoldDB" id="A0AAU9CAW2"/>
<comment type="catalytic activity">
    <reaction evidence="10">
        <text>beta-D-fructose 6-phosphate + diphosphate = beta-D-fructose 1,6-bisphosphate + phosphate + H(+)</text>
        <dbReference type="Rhea" id="RHEA:13613"/>
        <dbReference type="ChEBI" id="CHEBI:15378"/>
        <dbReference type="ChEBI" id="CHEBI:32966"/>
        <dbReference type="ChEBI" id="CHEBI:33019"/>
        <dbReference type="ChEBI" id="CHEBI:43474"/>
        <dbReference type="ChEBI" id="CHEBI:57634"/>
        <dbReference type="EC" id="2.7.1.90"/>
    </reaction>
</comment>
<evidence type="ECO:0000256" key="1">
    <source>
        <dbReference type="ARBA" id="ARBA00001946"/>
    </source>
</evidence>